<dbReference type="EMBL" id="JAOQIO010000008">
    <property type="protein sequence ID" value="MCU6791549.1"/>
    <property type="molecule type" value="Genomic_DNA"/>
</dbReference>
<sequence length="45" mass="5093">MNPEGKQVILYAPNLNETKVKGIEDAGVKVIRKLEDLKKIVEKKD</sequence>
<comment type="caution">
    <text evidence="1">The sequence shown here is derived from an EMBL/GenBank/DDBJ whole genome shotgun (WGS) entry which is preliminary data.</text>
</comment>
<proteinExistence type="predicted"/>
<evidence type="ECO:0000313" key="2">
    <source>
        <dbReference type="Proteomes" id="UP001652445"/>
    </source>
</evidence>
<accession>A0ABT2UA78</accession>
<name>A0ABT2UA78_9BACL</name>
<evidence type="ECO:0000313" key="1">
    <source>
        <dbReference type="EMBL" id="MCU6791549.1"/>
    </source>
</evidence>
<gene>
    <name evidence="1" type="ORF">OB236_05325</name>
</gene>
<organism evidence="1 2">
    <name type="scientific">Paenibacillus baimaensis</name>
    <dbReference type="NCBI Taxonomy" id="2982185"/>
    <lineage>
        <taxon>Bacteria</taxon>
        <taxon>Bacillati</taxon>
        <taxon>Bacillota</taxon>
        <taxon>Bacilli</taxon>
        <taxon>Bacillales</taxon>
        <taxon>Paenibacillaceae</taxon>
        <taxon>Paenibacillus</taxon>
    </lineage>
</organism>
<keyword evidence="2" id="KW-1185">Reference proteome</keyword>
<reference evidence="1 2" key="1">
    <citation type="submission" date="2022-09" db="EMBL/GenBank/DDBJ databases">
        <authorList>
            <person name="Han X.L."/>
            <person name="Wang Q."/>
            <person name="Lu T."/>
        </authorList>
    </citation>
    <scope>NUCLEOTIDE SEQUENCE [LARGE SCALE GENOMIC DNA]</scope>
    <source>
        <strain evidence="1 2">WQ 127069</strain>
    </source>
</reference>
<protein>
    <submittedName>
        <fullName evidence="1">Uncharacterized protein</fullName>
    </submittedName>
</protein>
<dbReference type="RefSeq" id="WP_262683087.1">
    <property type="nucleotide sequence ID" value="NZ_JAOQIO010000008.1"/>
</dbReference>
<dbReference type="Proteomes" id="UP001652445">
    <property type="component" value="Unassembled WGS sequence"/>
</dbReference>